<dbReference type="GeneID" id="19210065"/>
<accession>A0A5M3MX71</accession>
<organism evidence="2 3">
    <name type="scientific">Coniophora puteana (strain RWD-64-598)</name>
    <name type="common">Brown rot fungus</name>
    <dbReference type="NCBI Taxonomy" id="741705"/>
    <lineage>
        <taxon>Eukaryota</taxon>
        <taxon>Fungi</taxon>
        <taxon>Dikarya</taxon>
        <taxon>Basidiomycota</taxon>
        <taxon>Agaricomycotina</taxon>
        <taxon>Agaricomycetes</taxon>
        <taxon>Agaricomycetidae</taxon>
        <taxon>Boletales</taxon>
        <taxon>Coniophorineae</taxon>
        <taxon>Coniophoraceae</taxon>
        <taxon>Coniophora</taxon>
    </lineage>
</organism>
<dbReference type="EMBL" id="JH711575">
    <property type="protein sequence ID" value="EIW83597.1"/>
    <property type="molecule type" value="Genomic_DNA"/>
</dbReference>
<proteinExistence type="predicted"/>
<sequence>MARLGALEGFVAPTLSLSVIVSMYVCSHFHDATLDPVSAIPLMSRTCPSACHPRSASERPARTTPAHSLCAPASNLLRPHSR</sequence>
<dbReference type="KEGG" id="cput:CONPUDRAFT_80279"/>
<evidence type="ECO:0000256" key="1">
    <source>
        <dbReference type="SAM" id="MobiDB-lite"/>
    </source>
</evidence>
<comment type="caution">
    <text evidence="2">The sequence shown here is derived from an EMBL/GenBank/DDBJ whole genome shotgun (WGS) entry which is preliminary data.</text>
</comment>
<name>A0A5M3MX71_CONPW</name>
<reference evidence="3" key="1">
    <citation type="journal article" date="2012" name="Science">
        <title>The Paleozoic origin of enzymatic lignin decomposition reconstructed from 31 fungal genomes.</title>
        <authorList>
            <person name="Floudas D."/>
            <person name="Binder M."/>
            <person name="Riley R."/>
            <person name="Barry K."/>
            <person name="Blanchette R.A."/>
            <person name="Henrissat B."/>
            <person name="Martinez A.T."/>
            <person name="Otillar R."/>
            <person name="Spatafora J.W."/>
            <person name="Yadav J.S."/>
            <person name="Aerts A."/>
            <person name="Benoit I."/>
            <person name="Boyd A."/>
            <person name="Carlson A."/>
            <person name="Copeland A."/>
            <person name="Coutinho P.M."/>
            <person name="de Vries R.P."/>
            <person name="Ferreira P."/>
            <person name="Findley K."/>
            <person name="Foster B."/>
            <person name="Gaskell J."/>
            <person name="Glotzer D."/>
            <person name="Gorecki P."/>
            <person name="Heitman J."/>
            <person name="Hesse C."/>
            <person name="Hori C."/>
            <person name="Igarashi K."/>
            <person name="Jurgens J.A."/>
            <person name="Kallen N."/>
            <person name="Kersten P."/>
            <person name="Kohler A."/>
            <person name="Kuees U."/>
            <person name="Kumar T.K.A."/>
            <person name="Kuo A."/>
            <person name="LaButti K."/>
            <person name="Larrondo L.F."/>
            <person name="Lindquist E."/>
            <person name="Ling A."/>
            <person name="Lombard V."/>
            <person name="Lucas S."/>
            <person name="Lundell T."/>
            <person name="Martin R."/>
            <person name="McLaughlin D.J."/>
            <person name="Morgenstern I."/>
            <person name="Morin E."/>
            <person name="Murat C."/>
            <person name="Nagy L.G."/>
            <person name="Nolan M."/>
            <person name="Ohm R.A."/>
            <person name="Patyshakuliyeva A."/>
            <person name="Rokas A."/>
            <person name="Ruiz-Duenas F.J."/>
            <person name="Sabat G."/>
            <person name="Salamov A."/>
            <person name="Samejima M."/>
            <person name="Schmutz J."/>
            <person name="Slot J.C."/>
            <person name="St John F."/>
            <person name="Stenlid J."/>
            <person name="Sun H."/>
            <person name="Sun S."/>
            <person name="Syed K."/>
            <person name="Tsang A."/>
            <person name="Wiebenga A."/>
            <person name="Young D."/>
            <person name="Pisabarro A."/>
            <person name="Eastwood D.C."/>
            <person name="Martin F."/>
            <person name="Cullen D."/>
            <person name="Grigoriev I.V."/>
            <person name="Hibbett D.S."/>
        </authorList>
    </citation>
    <scope>NUCLEOTIDE SEQUENCE [LARGE SCALE GENOMIC DNA]</scope>
    <source>
        <strain evidence="3">RWD-64-598 SS2</strain>
    </source>
</reference>
<protein>
    <submittedName>
        <fullName evidence="2">Uncharacterized protein</fullName>
    </submittedName>
</protein>
<gene>
    <name evidence="2" type="ORF">CONPUDRAFT_80279</name>
</gene>
<evidence type="ECO:0000313" key="2">
    <source>
        <dbReference type="EMBL" id="EIW83597.1"/>
    </source>
</evidence>
<keyword evidence="3" id="KW-1185">Reference proteome</keyword>
<feature type="region of interest" description="Disordered" evidence="1">
    <location>
        <begin position="51"/>
        <end position="82"/>
    </location>
</feature>
<evidence type="ECO:0000313" key="3">
    <source>
        <dbReference type="Proteomes" id="UP000053558"/>
    </source>
</evidence>
<dbReference type="AlphaFoldDB" id="A0A5M3MX71"/>
<dbReference type="RefSeq" id="XP_007765454.1">
    <property type="nucleotide sequence ID" value="XM_007767264.1"/>
</dbReference>
<dbReference type="Proteomes" id="UP000053558">
    <property type="component" value="Unassembled WGS sequence"/>
</dbReference>